<dbReference type="PANTHER" id="PTHR36151:SF3">
    <property type="entry name" value="ER-BOUND OXYGENASE MPAB_MPAB'_RUBBER OXYGENASE CATALYTIC DOMAIN-CONTAINING PROTEIN"/>
    <property type="match status" value="1"/>
</dbReference>
<proteinExistence type="predicted"/>
<dbReference type="InParanoid" id="A0A136J9P6"/>
<dbReference type="Proteomes" id="UP000070501">
    <property type="component" value="Unassembled WGS sequence"/>
</dbReference>
<accession>A0A136J9P6</accession>
<sequence length="312" mass="36103">MAELGKEDDFRGQFVDVEKAAHQTQHVYYKHAHSKEAFLSPEFDPKYLKIITQESILLGGGAAAIMLQVAEAGVGAGVNEHSNFAYRAIDRLRTTMTYVYCMAYGTALERKTIVDMVTRVHESVNGTLNEGQDTGKPYSALDPELQLWVAATLYWTAMELYQNIMGEIKDAQLHDKIYKDYSILACSLQVPPEMWPATRDDFYTYWDEKVANLQITRHAHQITKDLLYDIKIPFFLKATMPIVRVVTAELLPTRIREGYGLKRYPKTYKALEFGVRATYRPIPTFIRMLPVKYYMWDMRRRLRKNTKIFDKA</sequence>
<evidence type="ECO:0000313" key="2">
    <source>
        <dbReference type="EMBL" id="KXJ93778.1"/>
    </source>
</evidence>
<organism evidence="2 3">
    <name type="scientific">Microdochium bolleyi</name>
    <dbReference type="NCBI Taxonomy" id="196109"/>
    <lineage>
        <taxon>Eukaryota</taxon>
        <taxon>Fungi</taxon>
        <taxon>Dikarya</taxon>
        <taxon>Ascomycota</taxon>
        <taxon>Pezizomycotina</taxon>
        <taxon>Sordariomycetes</taxon>
        <taxon>Xylariomycetidae</taxon>
        <taxon>Xylariales</taxon>
        <taxon>Microdochiaceae</taxon>
        <taxon>Microdochium</taxon>
    </lineage>
</organism>
<dbReference type="OrthoDB" id="5131368at2759"/>
<keyword evidence="3" id="KW-1185">Reference proteome</keyword>
<protein>
    <recommendedName>
        <fullName evidence="1">ER-bound oxygenase mpaB/mpaB'/Rubber oxygenase catalytic domain-containing protein</fullName>
    </recommendedName>
</protein>
<dbReference type="EMBL" id="KQ964247">
    <property type="protein sequence ID" value="KXJ93778.1"/>
    <property type="molecule type" value="Genomic_DNA"/>
</dbReference>
<feature type="domain" description="ER-bound oxygenase mpaB/mpaB'/Rubber oxygenase catalytic" evidence="1">
    <location>
        <begin position="49"/>
        <end position="267"/>
    </location>
</feature>
<gene>
    <name evidence="2" type="ORF">Micbo1qcDRAFT_201731</name>
</gene>
<reference evidence="3" key="1">
    <citation type="submission" date="2016-02" db="EMBL/GenBank/DDBJ databases">
        <title>Draft genome sequence of Microdochium bolleyi, a fungal endophyte of beachgrass.</title>
        <authorList>
            <consortium name="DOE Joint Genome Institute"/>
            <person name="David A.S."/>
            <person name="May G."/>
            <person name="Haridas S."/>
            <person name="Lim J."/>
            <person name="Wang M."/>
            <person name="Labutti K."/>
            <person name="Lipzen A."/>
            <person name="Barry K."/>
            <person name="Grigoriev I.V."/>
        </authorList>
    </citation>
    <scope>NUCLEOTIDE SEQUENCE [LARGE SCALE GENOMIC DNA]</scope>
    <source>
        <strain evidence="3">J235TASD1</strain>
    </source>
</reference>
<dbReference type="Pfam" id="PF09995">
    <property type="entry name" value="MPAB_Lcp_cat"/>
    <property type="match status" value="1"/>
</dbReference>
<dbReference type="GO" id="GO:0016491">
    <property type="term" value="F:oxidoreductase activity"/>
    <property type="evidence" value="ECO:0007669"/>
    <property type="project" value="InterPro"/>
</dbReference>
<evidence type="ECO:0000259" key="1">
    <source>
        <dbReference type="Pfam" id="PF09995"/>
    </source>
</evidence>
<name>A0A136J9P6_9PEZI</name>
<dbReference type="STRING" id="196109.A0A136J9P6"/>
<dbReference type="AlphaFoldDB" id="A0A136J9P6"/>
<dbReference type="InterPro" id="IPR018713">
    <property type="entry name" value="MPAB/Lcp_cat_dom"/>
</dbReference>
<dbReference type="PANTHER" id="PTHR36151">
    <property type="entry name" value="BLR2777 PROTEIN"/>
    <property type="match status" value="1"/>
</dbReference>
<evidence type="ECO:0000313" key="3">
    <source>
        <dbReference type="Proteomes" id="UP000070501"/>
    </source>
</evidence>